<dbReference type="InterPro" id="IPR003203">
    <property type="entry name" value="CobU/CobP"/>
</dbReference>
<evidence type="ECO:0000256" key="14">
    <source>
        <dbReference type="ARBA" id="ARBA00022840"/>
    </source>
</evidence>
<comment type="catalytic activity">
    <reaction evidence="1">
        <text>adenosylcob(III)inamide + ATP = adenosylcob(III)inamide phosphate + ADP + H(+)</text>
        <dbReference type="Rhea" id="RHEA:15769"/>
        <dbReference type="ChEBI" id="CHEBI:2480"/>
        <dbReference type="ChEBI" id="CHEBI:15378"/>
        <dbReference type="ChEBI" id="CHEBI:30616"/>
        <dbReference type="ChEBI" id="CHEBI:58502"/>
        <dbReference type="ChEBI" id="CHEBI:456216"/>
        <dbReference type="EC" id="2.7.1.156"/>
    </reaction>
</comment>
<dbReference type="NCBIfam" id="NF004469">
    <property type="entry name" value="PRK05800.1"/>
    <property type="match status" value="1"/>
</dbReference>
<feature type="binding site" evidence="19">
    <location>
        <begin position="16"/>
        <end position="23"/>
    </location>
    <ligand>
        <name>GTP</name>
        <dbReference type="ChEBI" id="CHEBI:37565"/>
    </ligand>
</feature>
<evidence type="ECO:0000256" key="18">
    <source>
        <dbReference type="PIRSR" id="PIRSR006135-1"/>
    </source>
</evidence>
<dbReference type="GO" id="GO:0008820">
    <property type="term" value="F:cobinamide phosphate guanylyltransferase activity"/>
    <property type="evidence" value="ECO:0007669"/>
    <property type="project" value="UniProtKB-EC"/>
</dbReference>
<dbReference type="UniPathway" id="UPA00148">
    <property type="reaction ID" value="UER00236"/>
</dbReference>
<evidence type="ECO:0000256" key="17">
    <source>
        <dbReference type="ARBA" id="ARBA00030571"/>
    </source>
</evidence>
<evidence type="ECO:0000256" key="11">
    <source>
        <dbReference type="ARBA" id="ARBA00022679"/>
    </source>
</evidence>
<keyword evidence="20" id="KW-0548">Nucleotidyltransferase</keyword>
<dbReference type="Proteomes" id="UP000430222">
    <property type="component" value="Unassembled WGS sequence"/>
</dbReference>
<dbReference type="GO" id="GO:0043752">
    <property type="term" value="F:adenosylcobinamide kinase activity"/>
    <property type="evidence" value="ECO:0007669"/>
    <property type="project" value="UniProtKB-EC"/>
</dbReference>
<evidence type="ECO:0000256" key="19">
    <source>
        <dbReference type="PIRSR" id="PIRSR006135-2"/>
    </source>
</evidence>
<name>A0A6I2USI8_9FIRM</name>
<evidence type="ECO:0000256" key="4">
    <source>
        <dbReference type="ARBA" id="ARBA00003889"/>
    </source>
</evidence>
<feature type="binding site" evidence="19">
    <location>
        <begin position="41"/>
        <end position="43"/>
    </location>
    <ligand>
        <name>GTP</name>
        <dbReference type="ChEBI" id="CHEBI:37565"/>
    </ligand>
</feature>
<keyword evidence="14" id="KW-0067">ATP-binding</keyword>
<dbReference type="InterPro" id="IPR027417">
    <property type="entry name" value="P-loop_NTPase"/>
</dbReference>
<organism evidence="20 21">
    <name type="scientific">Selenomonas montiformis</name>
    <dbReference type="NCBI Taxonomy" id="2652285"/>
    <lineage>
        <taxon>Bacteria</taxon>
        <taxon>Bacillati</taxon>
        <taxon>Bacillota</taxon>
        <taxon>Negativicutes</taxon>
        <taxon>Selenomonadales</taxon>
        <taxon>Selenomonadaceae</taxon>
        <taxon>Selenomonas</taxon>
    </lineage>
</organism>
<dbReference type="SUPFAM" id="SSF52540">
    <property type="entry name" value="P-loop containing nucleoside triphosphate hydrolases"/>
    <property type="match status" value="1"/>
</dbReference>
<comment type="pathway">
    <text evidence="6">Cofactor biosynthesis; adenosylcobalamin biosynthesis; adenosylcobalamin from cob(II)yrinate a,c-diamide: step 5/7.</text>
</comment>
<feature type="binding site" evidence="19">
    <location>
        <position position="69"/>
    </location>
    <ligand>
        <name>GTP</name>
        <dbReference type="ChEBI" id="CHEBI:37565"/>
    </ligand>
</feature>
<dbReference type="AlphaFoldDB" id="A0A6I2USI8"/>
<feature type="binding site" evidence="19">
    <location>
        <position position="91"/>
    </location>
    <ligand>
        <name>GTP</name>
        <dbReference type="ChEBI" id="CHEBI:37565"/>
    </ligand>
</feature>
<comment type="catalytic activity">
    <reaction evidence="3">
        <text>adenosylcob(III)inamide + GTP = adenosylcob(III)inamide phosphate + GDP + H(+)</text>
        <dbReference type="Rhea" id="RHEA:15765"/>
        <dbReference type="ChEBI" id="CHEBI:2480"/>
        <dbReference type="ChEBI" id="CHEBI:15378"/>
        <dbReference type="ChEBI" id="CHEBI:37565"/>
        <dbReference type="ChEBI" id="CHEBI:58189"/>
        <dbReference type="ChEBI" id="CHEBI:58502"/>
        <dbReference type="EC" id="2.7.1.156"/>
    </reaction>
</comment>
<dbReference type="RefSeq" id="WP_154620928.1">
    <property type="nucleotide sequence ID" value="NZ_JBQHVT010000009.1"/>
</dbReference>
<evidence type="ECO:0000256" key="9">
    <source>
        <dbReference type="ARBA" id="ARBA00012523"/>
    </source>
</evidence>
<dbReference type="Pfam" id="PF02283">
    <property type="entry name" value="CobU"/>
    <property type="match status" value="1"/>
</dbReference>
<evidence type="ECO:0000256" key="10">
    <source>
        <dbReference type="ARBA" id="ARBA00022573"/>
    </source>
</evidence>
<feature type="binding site" evidence="19">
    <location>
        <begin position="58"/>
        <end position="61"/>
    </location>
    <ligand>
        <name>GTP</name>
        <dbReference type="ChEBI" id="CHEBI:37565"/>
    </ligand>
</feature>
<reference evidence="20 21" key="1">
    <citation type="submission" date="2019-08" db="EMBL/GenBank/DDBJ databases">
        <title>In-depth cultivation of the pig gut microbiome towards novel bacterial diversity and tailored functional studies.</title>
        <authorList>
            <person name="Wylensek D."/>
            <person name="Hitch T.C.A."/>
            <person name="Clavel T."/>
        </authorList>
    </citation>
    <scope>NUCLEOTIDE SEQUENCE [LARGE SCALE GENOMIC DNA]</scope>
    <source>
        <strain evidence="21">WCA-380-WT-3B3</strain>
    </source>
</reference>
<proteinExistence type="inferred from homology"/>
<gene>
    <name evidence="20" type="primary">cobU</name>
    <name evidence="20" type="ORF">FYJ78_08135</name>
</gene>
<accession>A0A6I2USI8</accession>
<keyword evidence="13 20" id="KW-0418">Kinase</keyword>
<comment type="pathway">
    <text evidence="5">Cofactor biosynthesis; adenosylcobalamin biosynthesis; adenosylcobalamin from cob(II)yrinate a,c-diamide: step 6/7.</text>
</comment>
<evidence type="ECO:0000256" key="16">
    <source>
        <dbReference type="ARBA" id="ARBA00029570"/>
    </source>
</evidence>
<evidence type="ECO:0000256" key="12">
    <source>
        <dbReference type="ARBA" id="ARBA00022741"/>
    </source>
</evidence>
<keyword evidence="15 19" id="KW-0342">GTP-binding</keyword>
<dbReference type="EC" id="2.7.7.62" evidence="9"/>
<comment type="similarity">
    <text evidence="7">Belongs to the CobU/CobP family.</text>
</comment>
<comment type="catalytic activity">
    <reaction evidence="2">
        <text>adenosylcob(III)inamide phosphate + GTP + H(+) = adenosylcob(III)inamide-GDP + diphosphate</text>
        <dbReference type="Rhea" id="RHEA:22712"/>
        <dbReference type="ChEBI" id="CHEBI:15378"/>
        <dbReference type="ChEBI" id="CHEBI:33019"/>
        <dbReference type="ChEBI" id="CHEBI:37565"/>
        <dbReference type="ChEBI" id="CHEBI:58502"/>
        <dbReference type="ChEBI" id="CHEBI:60487"/>
        <dbReference type="EC" id="2.7.7.62"/>
    </reaction>
</comment>
<dbReference type="CDD" id="cd00544">
    <property type="entry name" value="CobU"/>
    <property type="match status" value="1"/>
</dbReference>
<dbReference type="EMBL" id="VUNL01000008">
    <property type="protein sequence ID" value="MSV25148.1"/>
    <property type="molecule type" value="Genomic_DNA"/>
</dbReference>
<evidence type="ECO:0000256" key="6">
    <source>
        <dbReference type="ARBA" id="ARBA00005159"/>
    </source>
</evidence>
<evidence type="ECO:0000313" key="20">
    <source>
        <dbReference type="EMBL" id="MSV25148.1"/>
    </source>
</evidence>
<protein>
    <recommendedName>
        <fullName evidence="16">Adenosylcobinamide kinase</fullName>
        <ecNumber evidence="8">2.7.1.156</ecNumber>
        <ecNumber evidence="9">2.7.7.62</ecNumber>
    </recommendedName>
    <alternativeName>
        <fullName evidence="17">Adenosylcobinamide-phosphate guanylyltransferase</fullName>
    </alternativeName>
</protein>
<evidence type="ECO:0000256" key="7">
    <source>
        <dbReference type="ARBA" id="ARBA00007490"/>
    </source>
</evidence>
<dbReference type="PANTHER" id="PTHR34848:SF1">
    <property type="entry name" value="BIFUNCTIONAL ADENOSYLCOBALAMIN BIOSYNTHESIS PROTEIN COBU"/>
    <property type="match status" value="1"/>
</dbReference>
<evidence type="ECO:0000256" key="3">
    <source>
        <dbReference type="ARBA" id="ARBA00001522"/>
    </source>
</evidence>
<keyword evidence="10" id="KW-0169">Cobalamin biosynthesis</keyword>
<dbReference type="GO" id="GO:0005525">
    <property type="term" value="F:GTP binding"/>
    <property type="evidence" value="ECO:0007669"/>
    <property type="project" value="UniProtKB-KW"/>
</dbReference>
<dbReference type="PIRSF" id="PIRSF006135">
    <property type="entry name" value="CobU"/>
    <property type="match status" value="1"/>
</dbReference>
<sequence length="205" mass="22305">MAEEKRQRGRLILVTGGARSGKSAFAERLVAGQNGRTAYIATAQVLDSEMEYRVRLHRRRRPADWKTWEAPFDAHEALLEAGSCSDVILFDCITLYLSNMLCAQDAAALADEDKLYEMVHEKVGRLIKAADLLRGSGATTVFVTNEVGAGIVPENRLGRLYRDLSGLANQQIAAAADQVYAVIAGIPVEIKALADARDYLPGITG</sequence>
<dbReference type="GO" id="GO:0005524">
    <property type="term" value="F:ATP binding"/>
    <property type="evidence" value="ECO:0007669"/>
    <property type="project" value="UniProtKB-KW"/>
</dbReference>
<dbReference type="Gene3D" id="3.40.50.300">
    <property type="entry name" value="P-loop containing nucleotide triphosphate hydrolases"/>
    <property type="match status" value="1"/>
</dbReference>
<feature type="active site" description="GMP-histidine intermediate" evidence="18">
    <location>
        <position position="57"/>
    </location>
</feature>
<evidence type="ECO:0000256" key="5">
    <source>
        <dbReference type="ARBA" id="ARBA00004692"/>
    </source>
</evidence>
<evidence type="ECO:0000256" key="8">
    <source>
        <dbReference type="ARBA" id="ARBA00012016"/>
    </source>
</evidence>
<evidence type="ECO:0000256" key="15">
    <source>
        <dbReference type="ARBA" id="ARBA00023134"/>
    </source>
</evidence>
<evidence type="ECO:0000256" key="1">
    <source>
        <dbReference type="ARBA" id="ARBA00000312"/>
    </source>
</evidence>
<comment type="function">
    <text evidence="4">Catalyzes ATP-dependent phosphorylation of adenosylcobinamide and addition of GMP to adenosylcobinamide phosphate.</text>
</comment>
<keyword evidence="12 19" id="KW-0547">Nucleotide-binding</keyword>
<evidence type="ECO:0000256" key="2">
    <source>
        <dbReference type="ARBA" id="ARBA00000711"/>
    </source>
</evidence>
<comment type="caution">
    <text evidence="20">The sequence shown here is derived from an EMBL/GenBank/DDBJ whole genome shotgun (WGS) entry which is preliminary data.</text>
</comment>
<dbReference type="EC" id="2.7.1.156" evidence="8"/>
<dbReference type="GO" id="GO:0009236">
    <property type="term" value="P:cobalamin biosynthetic process"/>
    <property type="evidence" value="ECO:0007669"/>
    <property type="project" value="UniProtKB-UniPathway"/>
</dbReference>
<evidence type="ECO:0000256" key="13">
    <source>
        <dbReference type="ARBA" id="ARBA00022777"/>
    </source>
</evidence>
<keyword evidence="11 20" id="KW-0808">Transferase</keyword>
<keyword evidence="21" id="KW-1185">Reference proteome</keyword>
<dbReference type="PANTHER" id="PTHR34848">
    <property type="match status" value="1"/>
</dbReference>
<evidence type="ECO:0000313" key="21">
    <source>
        <dbReference type="Proteomes" id="UP000430222"/>
    </source>
</evidence>